<proteinExistence type="predicted"/>
<dbReference type="RefSeq" id="WP_113946391.1">
    <property type="nucleotide sequence ID" value="NZ_JBHEEG010000001.1"/>
</dbReference>
<gene>
    <name evidence="2" type="ORF">DFR47_1169</name>
</gene>
<keyword evidence="3" id="KW-1185">Reference proteome</keyword>
<evidence type="ECO:0000313" key="3">
    <source>
        <dbReference type="Proteomes" id="UP000252893"/>
    </source>
</evidence>
<protein>
    <submittedName>
        <fullName evidence="2">Uncharacterized protein</fullName>
    </submittedName>
</protein>
<accession>A0A366DGZ3</accession>
<name>A0A366DGZ3_9HYPH</name>
<feature type="chain" id="PRO_5016809580" evidence="1">
    <location>
        <begin position="26"/>
        <end position="127"/>
    </location>
</feature>
<dbReference type="Proteomes" id="UP000252893">
    <property type="component" value="Unassembled WGS sequence"/>
</dbReference>
<sequence length="127" mass="13595">MKFGSLGAAVTAAGMCFLTFAPAQAATMGEAIDMMAEMIVLENLCPDLRKNMDSVHAFLKDNGITDGALAETSIFSDELEAAAKRSFGVRKDKTREENCADAIELYGANGTKVKGHFALKSERAKVK</sequence>
<keyword evidence="1" id="KW-0732">Signal</keyword>
<organism evidence="2 3">
    <name type="scientific">Pseudochrobactrum asaccharolyticum</name>
    <dbReference type="NCBI Taxonomy" id="354351"/>
    <lineage>
        <taxon>Bacteria</taxon>
        <taxon>Pseudomonadati</taxon>
        <taxon>Pseudomonadota</taxon>
        <taxon>Alphaproteobacteria</taxon>
        <taxon>Hyphomicrobiales</taxon>
        <taxon>Brucellaceae</taxon>
        <taxon>Pseudochrobactrum</taxon>
    </lineage>
</organism>
<reference evidence="2 3" key="1">
    <citation type="submission" date="2018-06" db="EMBL/GenBank/DDBJ databases">
        <title>Genomic Encyclopedia of Type Strains, Phase IV (KMG-IV): sequencing the most valuable type-strain genomes for metagenomic binning, comparative biology and taxonomic classification.</title>
        <authorList>
            <person name="Goeker M."/>
        </authorList>
    </citation>
    <scope>NUCLEOTIDE SEQUENCE [LARGE SCALE GENOMIC DNA]</scope>
    <source>
        <strain evidence="2 3">DSM 25619</strain>
    </source>
</reference>
<comment type="caution">
    <text evidence="2">The sequence shown here is derived from an EMBL/GenBank/DDBJ whole genome shotgun (WGS) entry which is preliminary data.</text>
</comment>
<evidence type="ECO:0000313" key="2">
    <source>
        <dbReference type="EMBL" id="RBO89281.1"/>
    </source>
</evidence>
<feature type="signal peptide" evidence="1">
    <location>
        <begin position="1"/>
        <end position="25"/>
    </location>
</feature>
<dbReference type="EMBL" id="QNRH01000016">
    <property type="protein sequence ID" value="RBO89281.1"/>
    <property type="molecule type" value="Genomic_DNA"/>
</dbReference>
<dbReference type="AlphaFoldDB" id="A0A366DGZ3"/>
<evidence type="ECO:0000256" key="1">
    <source>
        <dbReference type="SAM" id="SignalP"/>
    </source>
</evidence>